<dbReference type="RefSeq" id="WP_406694654.1">
    <property type="nucleotide sequence ID" value="NZ_CP155447.1"/>
</dbReference>
<keyword evidence="1" id="KW-0677">Repeat</keyword>
<evidence type="ECO:0000256" key="2">
    <source>
        <dbReference type="ARBA" id="ARBA00023043"/>
    </source>
</evidence>
<dbReference type="Pfam" id="PF12796">
    <property type="entry name" value="Ank_2"/>
    <property type="match status" value="1"/>
</dbReference>
<feature type="region of interest" description="Disordered" evidence="4">
    <location>
        <begin position="1"/>
        <end position="20"/>
    </location>
</feature>
<dbReference type="PANTHER" id="PTHR24171">
    <property type="entry name" value="ANKYRIN REPEAT DOMAIN-CONTAINING PROTEIN 39-RELATED"/>
    <property type="match status" value="1"/>
</dbReference>
<dbReference type="Gene3D" id="1.25.40.20">
    <property type="entry name" value="Ankyrin repeat-containing domain"/>
    <property type="match status" value="1"/>
</dbReference>
<evidence type="ECO:0000313" key="5">
    <source>
        <dbReference type="EMBL" id="XBH01908.1"/>
    </source>
</evidence>
<dbReference type="SMART" id="SM00248">
    <property type="entry name" value="ANK"/>
    <property type="match status" value="2"/>
</dbReference>
<gene>
    <name evidence="5" type="ORF">V5E97_26710</name>
</gene>
<sequence>MARSMHDGITKLAEEGDEEGVRRMLDEGVPVDTIDNGRFNVTPLQVAAQASRLEIVKVLLAAGANVNHFDHDDFSPVTAAARAGKWSVVRVLAEHGGDFRKYDSHGKSGHDYLRRCRGKRNRAAIEAALEAREIPDLEQP</sequence>
<protein>
    <submittedName>
        <fullName evidence="5">Ankyrin repeat domain-containing protein</fullName>
    </submittedName>
</protein>
<feature type="repeat" description="ANK" evidence="3">
    <location>
        <begin position="39"/>
        <end position="71"/>
    </location>
</feature>
<dbReference type="EMBL" id="CP155447">
    <property type="protein sequence ID" value="XBH01908.1"/>
    <property type="molecule type" value="Genomic_DNA"/>
</dbReference>
<evidence type="ECO:0000256" key="1">
    <source>
        <dbReference type="ARBA" id="ARBA00022737"/>
    </source>
</evidence>
<evidence type="ECO:0000256" key="3">
    <source>
        <dbReference type="PROSITE-ProRule" id="PRU00023"/>
    </source>
</evidence>
<dbReference type="AlphaFoldDB" id="A0AAU7C9W9"/>
<feature type="repeat" description="ANK" evidence="3">
    <location>
        <begin position="72"/>
        <end position="104"/>
    </location>
</feature>
<reference evidence="5" key="1">
    <citation type="submission" date="2024-05" db="EMBL/GenBank/DDBJ databases">
        <title>Planctomycetes of the genus Singulisphaera possess chitinolytic capabilities.</title>
        <authorList>
            <person name="Ivanova A."/>
        </authorList>
    </citation>
    <scope>NUCLEOTIDE SEQUENCE</scope>
    <source>
        <strain evidence="5">Ch08T</strain>
    </source>
</reference>
<accession>A0AAU7C9W9</accession>
<keyword evidence="2 3" id="KW-0040">ANK repeat</keyword>
<organism evidence="5">
    <name type="scientific">Singulisphaera sp. Ch08</name>
    <dbReference type="NCBI Taxonomy" id="3120278"/>
    <lineage>
        <taxon>Bacteria</taxon>
        <taxon>Pseudomonadati</taxon>
        <taxon>Planctomycetota</taxon>
        <taxon>Planctomycetia</taxon>
        <taxon>Isosphaerales</taxon>
        <taxon>Isosphaeraceae</taxon>
        <taxon>Singulisphaera</taxon>
    </lineage>
</organism>
<dbReference type="PROSITE" id="PS50088">
    <property type="entry name" value="ANK_REPEAT"/>
    <property type="match status" value="2"/>
</dbReference>
<proteinExistence type="predicted"/>
<dbReference type="SUPFAM" id="SSF48403">
    <property type="entry name" value="Ankyrin repeat"/>
    <property type="match status" value="1"/>
</dbReference>
<dbReference type="InterPro" id="IPR036770">
    <property type="entry name" value="Ankyrin_rpt-contain_sf"/>
</dbReference>
<dbReference type="InterPro" id="IPR002110">
    <property type="entry name" value="Ankyrin_rpt"/>
</dbReference>
<dbReference type="PROSITE" id="PS50297">
    <property type="entry name" value="ANK_REP_REGION"/>
    <property type="match status" value="1"/>
</dbReference>
<evidence type="ECO:0000256" key="4">
    <source>
        <dbReference type="SAM" id="MobiDB-lite"/>
    </source>
</evidence>
<name>A0AAU7C9W9_9BACT</name>